<proteinExistence type="predicted"/>
<feature type="compositionally biased region" description="Low complexity" evidence="6">
    <location>
        <begin position="221"/>
        <end position="233"/>
    </location>
</feature>
<dbReference type="PANTHER" id="PTHR19304">
    <property type="entry name" value="CYCLIC-AMP RESPONSE ELEMENT BINDING PROTEIN"/>
    <property type="match status" value="1"/>
</dbReference>
<dbReference type="OrthoDB" id="295274at2759"/>
<dbReference type="PROSITE" id="PS50217">
    <property type="entry name" value="BZIP"/>
    <property type="match status" value="1"/>
</dbReference>
<feature type="coiled-coil region" evidence="5">
    <location>
        <begin position="132"/>
        <end position="170"/>
    </location>
</feature>
<dbReference type="Proteomes" id="UP001140560">
    <property type="component" value="Unassembled WGS sequence"/>
</dbReference>
<evidence type="ECO:0000313" key="9">
    <source>
        <dbReference type="Proteomes" id="UP001140560"/>
    </source>
</evidence>
<sequence>MSSNVVETQSLGGFHYREALELQMSYSALEARFPPDDAHLAPNSSFSFNGQLQSIEPAPLMQFPPNNHHHDQQSPYRYRRDSPQTHLATTSPQPYHAPPGRRRKSEYAEPGSARAIYLAKNRQAASKCRGKQKRHQEELVELAREVERKNKDLRAEVEVLKCALRDLMNTVAQHNGCSDKRLTAYVQREADRLAAGVVRNDFPVPPPIHRHSFGGGGGGISPMDDGGPSPHWT</sequence>
<dbReference type="EMBL" id="JAPEUY010000017">
    <property type="protein sequence ID" value="KAJ4364450.1"/>
    <property type="molecule type" value="Genomic_DNA"/>
</dbReference>
<evidence type="ECO:0000256" key="3">
    <source>
        <dbReference type="ARBA" id="ARBA00023163"/>
    </source>
</evidence>
<dbReference type="Gene3D" id="1.20.5.170">
    <property type="match status" value="1"/>
</dbReference>
<protein>
    <recommendedName>
        <fullName evidence="7">BZIP domain-containing protein</fullName>
    </recommendedName>
</protein>
<evidence type="ECO:0000313" key="8">
    <source>
        <dbReference type="EMBL" id="KAJ4364450.1"/>
    </source>
</evidence>
<evidence type="ECO:0000259" key="7">
    <source>
        <dbReference type="PROSITE" id="PS50217"/>
    </source>
</evidence>
<comment type="caution">
    <text evidence="8">The sequence shown here is derived from an EMBL/GenBank/DDBJ whole genome shotgun (WGS) entry which is preliminary data.</text>
</comment>
<feature type="compositionally biased region" description="Basic and acidic residues" evidence="6">
    <location>
        <begin position="68"/>
        <end position="83"/>
    </location>
</feature>
<keyword evidence="2" id="KW-0805">Transcription regulation</keyword>
<evidence type="ECO:0000256" key="6">
    <source>
        <dbReference type="SAM" id="MobiDB-lite"/>
    </source>
</evidence>
<accession>A0A9W8Y383</accession>
<dbReference type="GO" id="GO:0005634">
    <property type="term" value="C:nucleus"/>
    <property type="evidence" value="ECO:0007669"/>
    <property type="project" value="UniProtKB-SubCell"/>
</dbReference>
<dbReference type="CDD" id="cd14687">
    <property type="entry name" value="bZIP_ATF2"/>
    <property type="match status" value="1"/>
</dbReference>
<evidence type="ECO:0000256" key="4">
    <source>
        <dbReference type="ARBA" id="ARBA00023242"/>
    </source>
</evidence>
<keyword evidence="4" id="KW-0539">Nucleus</keyword>
<comment type="subcellular location">
    <subcellularLocation>
        <location evidence="1">Nucleus</location>
    </subcellularLocation>
</comment>
<keyword evidence="3" id="KW-0804">Transcription</keyword>
<dbReference type="SMART" id="SM00338">
    <property type="entry name" value="BRLZ"/>
    <property type="match status" value="1"/>
</dbReference>
<feature type="region of interest" description="Disordered" evidence="6">
    <location>
        <begin position="58"/>
        <end position="109"/>
    </location>
</feature>
<evidence type="ECO:0000256" key="5">
    <source>
        <dbReference type="SAM" id="Coils"/>
    </source>
</evidence>
<dbReference type="AlphaFoldDB" id="A0A9W8Y383"/>
<dbReference type="GO" id="GO:0003700">
    <property type="term" value="F:DNA-binding transcription factor activity"/>
    <property type="evidence" value="ECO:0007669"/>
    <property type="project" value="InterPro"/>
</dbReference>
<gene>
    <name evidence="8" type="ORF">N0V83_009044</name>
</gene>
<keyword evidence="5" id="KW-0175">Coiled coil</keyword>
<organism evidence="8 9">
    <name type="scientific">Neocucurbitaria cava</name>
    <dbReference type="NCBI Taxonomy" id="798079"/>
    <lineage>
        <taxon>Eukaryota</taxon>
        <taxon>Fungi</taxon>
        <taxon>Dikarya</taxon>
        <taxon>Ascomycota</taxon>
        <taxon>Pezizomycotina</taxon>
        <taxon>Dothideomycetes</taxon>
        <taxon>Pleosporomycetidae</taxon>
        <taxon>Pleosporales</taxon>
        <taxon>Pleosporineae</taxon>
        <taxon>Cucurbitariaceae</taxon>
        <taxon>Neocucurbitaria</taxon>
    </lineage>
</organism>
<feature type="compositionally biased region" description="Polar residues" evidence="6">
    <location>
        <begin position="84"/>
        <end position="93"/>
    </location>
</feature>
<dbReference type="InterPro" id="IPR046347">
    <property type="entry name" value="bZIP_sf"/>
</dbReference>
<keyword evidence="9" id="KW-1185">Reference proteome</keyword>
<dbReference type="Pfam" id="PF00170">
    <property type="entry name" value="bZIP_1"/>
    <property type="match status" value="1"/>
</dbReference>
<evidence type="ECO:0000256" key="2">
    <source>
        <dbReference type="ARBA" id="ARBA00023015"/>
    </source>
</evidence>
<dbReference type="InterPro" id="IPR051027">
    <property type="entry name" value="bZIP_transcription_factors"/>
</dbReference>
<dbReference type="InterPro" id="IPR004827">
    <property type="entry name" value="bZIP"/>
</dbReference>
<reference evidence="8" key="1">
    <citation type="submission" date="2022-10" db="EMBL/GenBank/DDBJ databases">
        <title>Tapping the CABI collections for fungal endophytes: first genome assemblies for Collariella, Neodidymelliopsis, Ascochyta clinopodiicola, Didymella pomorum, Didymosphaeria variabile, Neocosmospora piperis and Neocucurbitaria cava.</title>
        <authorList>
            <person name="Hill R."/>
        </authorList>
    </citation>
    <scope>NUCLEOTIDE SEQUENCE</scope>
    <source>
        <strain evidence="8">IMI 356814</strain>
    </source>
</reference>
<feature type="region of interest" description="Disordered" evidence="6">
    <location>
        <begin position="212"/>
        <end position="233"/>
    </location>
</feature>
<dbReference type="SUPFAM" id="SSF57959">
    <property type="entry name" value="Leucine zipper domain"/>
    <property type="match status" value="1"/>
</dbReference>
<feature type="domain" description="BZIP" evidence="7">
    <location>
        <begin position="120"/>
        <end position="174"/>
    </location>
</feature>
<name>A0A9W8Y383_9PLEO</name>
<evidence type="ECO:0000256" key="1">
    <source>
        <dbReference type="ARBA" id="ARBA00004123"/>
    </source>
</evidence>